<comment type="caution">
    <text evidence="2">The sequence shown here is derived from an EMBL/GenBank/DDBJ whole genome shotgun (WGS) entry which is preliminary data.</text>
</comment>
<evidence type="ECO:0000256" key="1">
    <source>
        <dbReference type="SAM" id="SignalP"/>
    </source>
</evidence>
<protein>
    <recommendedName>
        <fullName evidence="4">Lipoprotein</fullName>
    </recommendedName>
</protein>
<reference evidence="2 3" key="1">
    <citation type="journal article" date="2017" name="Infect. Genet. Evol.">
        <title>Comparative genome analysis of fish pathogen Flavobacterium columnare reveals extensive sequence diversity within the species.</title>
        <authorList>
            <person name="Kayansamruaj P."/>
            <person name="Dong H.T."/>
            <person name="Hirono I."/>
            <person name="Kondo H."/>
            <person name="Senapin S."/>
            <person name="Rodkhum C."/>
        </authorList>
    </citation>
    <scope>NUCLEOTIDE SEQUENCE [LARGE SCALE GENOMIC DNA]</scope>
    <source>
        <strain evidence="2 3">1214</strain>
    </source>
</reference>
<evidence type="ECO:0000313" key="2">
    <source>
        <dbReference type="EMBL" id="OWP79777.1"/>
    </source>
</evidence>
<accession>A0A246GEH2</accession>
<feature type="chain" id="PRO_5012693047" description="Lipoprotein" evidence="1">
    <location>
        <begin position="19"/>
        <end position="237"/>
    </location>
</feature>
<dbReference type="Proteomes" id="UP000198034">
    <property type="component" value="Unassembled WGS sequence"/>
</dbReference>
<sequence>MKLIPLILSCLLFTFLHSCQDKQTSKLQTQNNQKQTNKLKVNAKLFSDLLEFISYNDDGDYMLINFKKGNDTLIFVNENNEDRSLLRGDMAQVQWIKDTIYIAGDGETPEIADWLVGFKKTKDGNLSKFKKTYKKEIKYHWFNENEYSQDYLDALYVLVEYYIANSKNELLKIHLKEDSPLEYSIEQQERDGKKFTVLGLGTSFEGRMTKIQWLYYEADKNLLYEYDLGNDRLVLFK</sequence>
<name>A0A246GEH2_9FLAO</name>
<evidence type="ECO:0008006" key="4">
    <source>
        <dbReference type="Google" id="ProtNLM"/>
    </source>
</evidence>
<evidence type="ECO:0000313" key="3">
    <source>
        <dbReference type="Proteomes" id="UP000198034"/>
    </source>
</evidence>
<organism evidence="2 3">
    <name type="scientific">Flavobacterium columnare</name>
    <dbReference type="NCBI Taxonomy" id="996"/>
    <lineage>
        <taxon>Bacteria</taxon>
        <taxon>Pseudomonadati</taxon>
        <taxon>Bacteroidota</taxon>
        <taxon>Flavobacteriia</taxon>
        <taxon>Flavobacteriales</taxon>
        <taxon>Flavobacteriaceae</taxon>
        <taxon>Flavobacterium</taxon>
    </lineage>
</organism>
<gene>
    <name evidence="2" type="ORF">BWK62_00670</name>
</gene>
<proteinExistence type="predicted"/>
<keyword evidence="1" id="KW-0732">Signal</keyword>
<feature type="signal peptide" evidence="1">
    <location>
        <begin position="1"/>
        <end position="18"/>
    </location>
</feature>
<dbReference type="EMBL" id="MTCY01000001">
    <property type="protein sequence ID" value="OWP79777.1"/>
    <property type="molecule type" value="Genomic_DNA"/>
</dbReference>
<dbReference type="AlphaFoldDB" id="A0A246GEH2"/>